<dbReference type="InterPro" id="IPR000835">
    <property type="entry name" value="HTH_MarR-typ"/>
</dbReference>
<dbReference type="Proteomes" id="UP000184184">
    <property type="component" value="Unassembled WGS sequence"/>
</dbReference>
<sequence length="150" mass="17307">MNEQDMLTNELVEQVLTVLPQLPKKIFGLEPSVKSEGLHPSHFHVLHIVEQANSIQMTDIAAKLAINKSNLSPLIRKLVERGYISKIKDKRDRRITHIEMTVKGQQFSQKNKSILYESVRERFSSLAQEDKKELNEAFTKINQILSQIEE</sequence>
<dbReference type="STRING" id="1027249.SAMN05216179_2619"/>
<dbReference type="PANTHER" id="PTHR42756:SF1">
    <property type="entry name" value="TRANSCRIPTIONAL REPRESSOR OF EMRAB OPERON"/>
    <property type="match status" value="1"/>
</dbReference>
<evidence type="ECO:0000256" key="2">
    <source>
        <dbReference type="ARBA" id="ARBA00023125"/>
    </source>
</evidence>
<reference evidence="5 6" key="1">
    <citation type="submission" date="2016-11" db="EMBL/GenBank/DDBJ databases">
        <authorList>
            <person name="Jaros S."/>
            <person name="Januszkiewicz K."/>
            <person name="Wedrychowicz H."/>
        </authorList>
    </citation>
    <scope>NUCLEOTIDE SEQUENCE [LARGE SCALE GENOMIC DNA]</scope>
    <source>
        <strain evidence="5 6">CGMCC 1.10681</strain>
    </source>
</reference>
<feature type="domain" description="HTH marR-type" evidence="4">
    <location>
        <begin position="8"/>
        <end position="143"/>
    </location>
</feature>
<dbReference type="SUPFAM" id="SSF46785">
    <property type="entry name" value="Winged helix' DNA-binding domain"/>
    <property type="match status" value="1"/>
</dbReference>
<evidence type="ECO:0000256" key="3">
    <source>
        <dbReference type="ARBA" id="ARBA00023163"/>
    </source>
</evidence>
<dbReference type="EMBL" id="FRCZ01000005">
    <property type="protein sequence ID" value="SHN22966.1"/>
    <property type="molecule type" value="Genomic_DNA"/>
</dbReference>
<dbReference type="PROSITE" id="PS50995">
    <property type="entry name" value="HTH_MARR_2"/>
    <property type="match status" value="1"/>
</dbReference>
<dbReference type="PROSITE" id="PS01117">
    <property type="entry name" value="HTH_MARR_1"/>
    <property type="match status" value="1"/>
</dbReference>
<evidence type="ECO:0000256" key="1">
    <source>
        <dbReference type="ARBA" id="ARBA00023015"/>
    </source>
</evidence>
<dbReference type="SMART" id="SM00347">
    <property type="entry name" value="HTH_MARR"/>
    <property type="match status" value="1"/>
</dbReference>
<dbReference type="InterPro" id="IPR023187">
    <property type="entry name" value="Tscrpt_reg_MarR-type_CS"/>
</dbReference>
<name>A0A1M7PYP3_9BACI</name>
<evidence type="ECO:0000313" key="5">
    <source>
        <dbReference type="EMBL" id="SHN22966.1"/>
    </source>
</evidence>
<keyword evidence="1" id="KW-0805">Transcription regulation</keyword>
<evidence type="ECO:0000259" key="4">
    <source>
        <dbReference type="PROSITE" id="PS50995"/>
    </source>
</evidence>
<keyword evidence="2 5" id="KW-0238">DNA-binding</keyword>
<dbReference type="InterPro" id="IPR036390">
    <property type="entry name" value="WH_DNA-bd_sf"/>
</dbReference>
<dbReference type="RefSeq" id="WP_073202292.1">
    <property type="nucleotide sequence ID" value="NZ_FRCZ01000005.1"/>
</dbReference>
<dbReference type="OrthoDB" id="3254893at2"/>
<dbReference type="AlphaFoldDB" id="A0A1M7PYP3"/>
<accession>A0A1M7PYP3</accession>
<proteinExistence type="predicted"/>
<protein>
    <submittedName>
        <fullName evidence="5">DNA-binding transcriptional regulator, MarR family</fullName>
    </submittedName>
</protein>
<evidence type="ECO:0000313" key="6">
    <source>
        <dbReference type="Proteomes" id="UP000184184"/>
    </source>
</evidence>
<keyword evidence="6" id="KW-1185">Reference proteome</keyword>
<dbReference type="GO" id="GO:0003700">
    <property type="term" value="F:DNA-binding transcription factor activity"/>
    <property type="evidence" value="ECO:0007669"/>
    <property type="project" value="InterPro"/>
</dbReference>
<gene>
    <name evidence="5" type="ORF">SAMN05216179_2619</name>
</gene>
<dbReference type="InterPro" id="IPR036388">
    <property type="entry name" value="WH-like_DNA-bd_sf"/>
</dbReference>
<dbReference type="PRINTS" id="PR00598">
    <property type="entry name" value="HTHMARR"/>
</dbReference>
<dbReference type="Gene3D" id="1.10.10.10">
    <property type="entry name" value="Winged helix-like DNA-binding domain superfamily/Winged helix DNA-binding domain"/>
    <property type="match status" value="1"/>
</dbReference>
<dbReference type="Pfam" id="PF01047">
    <property type="entry name" value="MarR"/>
    <property type="match status" value="1"/>
</dbReference>
<dbReference type="GO" id="GO:0003677">
    <property type="term" value="F:DNA binding"/>
    <property type="evidence" value="ECO:0007669"/>
    <property type="project" value="UniProtKB-KW"/>
</dbReference>
<organism evidence="5 6">
    <name type="scientific">Gracilibacillus kekensis</name>
    <dbReference type="NCBI Taxonomy" id="1027249"/>
    <lineage>
        <taxon>Bacteria</taxon>
        <taxon>Bacillati</taxon>
        <taxon>Bacillota</taxon>
        <taxon>Bacilli</taxon>
        <taxon>Bacillales</taxon>
        <taxon>Bacillaceae</taxon>
        <taxon>Gracilibacillus</taxon>
    </lineage>
</organism>
<dbReference type="PANTHER" id="PTHR42756">
    <property type="entry name" value="TRANSCRIPTIONAL REGULATOR, MARR"/>
    <property type="match status" value="1"/>
</dbReference>
<keyword evidence="3" id="KW-0804">Transcription</keyword>